<dbReference type="AlphaFoldDB" id="A0A7R8CU57"/>
<proteinExistence type="predicted"/>
<dbReference type="Proteomes" id="UP000675881">
    <property type="component" value="Chromosome 4"/>
</dbReference>
<evidence type="ECO:0000313" key="1">
    <source>
        <dbReference type="EMBL" id="CAF2930996.1"/>
    </source>
</evidence>
<accession>A0A7R8CU57</accession>
<protein>
    <submittedName>
        <fullName evidence="1">(salmon louse) hypothetical protein</fullName>
    </submittedName>
</protein>
<reference evidence="1" key="1">
    <citation type="submission" date="2021-02" db="EMBL/GenBank/DDBJ databases">
        <authorList>
            <person name="Bekaert M."/>
        </authorList>
    </citation>
    <scope>NUCLEOTIDE SEQUENCE</scope>
    <source>
        <strain evidence="1">IoA-00</strain>
    </source>
</reference>
<dbReference type="EMBL" id="HG994583">
    <property type="protein sequence ID" value="CAF2930996.1"/>
    <property type="molecule type" value="Genomic_DNA"/>
</dbReference>
<gene>
    <name evidence="1" type="ORF">LSAA_9101</name>
</gene>
<keyword evidence="2" id="KW-1185">Reference proteome</keyword>
<sequence>MHTSTAKIFSSFSLVFLYFLHLLERVLGVLNILLENQRGEEKNQYLTPSYWNNESPFPLPPYRPSERNPLLVTPTHVVHGFFPPPHAIPSNLTIYNPKIPLLLLEKLRHQ</sequence>
<organism evidence="1 2">
    <name type="scientific">Lepeophtheirus salmonis</name>
    <name type="common">Salmon louse</name>
    <name type="synonym">Caligus salmonis</name>
    <dbReference type="NCBI Taxonomy" id="72036"/>
    <lineage>
        <taxon>Eukaryota</taxon>
        <taxon>Metazoa</taxon>
        <taxon>Ecdysozoa</taxon>
        <taxon>Arthropoda</taxon>
        <taxon>Crustacea</taxon>
        <taxon>Multicrustacea</taxon>
        <taxon>Hexanauplia</taxon>
        <taxon>Copepoda</taxon>
        <taxon>Siphonostomatoida</taxon>
        <taxon>Caligidae</taxon>
        <taxon>Lepeophtheirus</taxon>
    </lineage>
</organism>
<evidence type="ECO:0000313" key="2">
    <source>
        <dbReference type="Proteomes" id="UP000675881"/>
    </source>
</evidence>
<name>A0A7R8CU57_LEPSM</name>